<evidence type="ECO:0008006" key="4">
    <source>
        <dbReference type="Google" id="ProtNLM"/>
    </source>
</evidence>
<dbReference type="EMBL" id="JAZGQL010000005">
    <property type="protein sequence ID" value="MEE6307011.1"/>
    <property type="molecule type" value="Genomic_DNA"/>
</dbReference>
<accession>A0ABU7SAP4</accession>
<evidence type="ECO:0000313" key="3">
    <source>
        <dbReference type="Proteomes" id="UP001339911"/>
    </source>
</evidence>
<dbReference type="RefSeq" id="WP_331207322.1">
    <property type="nucleotide sequence ID" value="NZ_JAZGQL010000005.1"/>
</dbReference>
<name>A0ABU7SAP4_9ACTN</name>
<feature type="transmembrane region" description="Helical" evidence="1">
    <location>
        <begin position="26"/>
        <end position="44"/>
    </location>
</feature>
<sequence>MSCAGILIGPALVGWSAELVGLGWTLAGLVPLLIGVVLNARLIAFADRDRRVPATGCAGHCAFPKVRG</sequence>
<gene>
    <name evidence="2" type="ORF">V1634_09260</name>
</gene>
<keyword evidence="1" id="KW-0472">Membrane</keyword>
<reference evidence="2 3" key="1">
    <citation type="submission" date="2024-01" db="EMBL/GenBank/DDBJ databases">
        <title>Genome insights into Plantactinospora veratri sp. nov.</title>
        <authorList>
            <person name="Wang L."/>
        </authorList>
    </citation>
    <scope>NUCLEOTIDE SEQUENCE [LARGE SCALE GENOMIC DNA]</scope>
    <source>
        <strain evidence="2 3">NEAU-FHS4</strain>
    </source>
</reference>
<keyword evidence="3" id="KW-1185">Reference proteome</keyword>
<evidence type="ECO:0000256" key="1">
    <source>
        <dbReference type="SAM" id="Phobius"/>
    </source>
</evidence>
<keyword evidence="1" id="KW-1133">Transmembrane helix</keyword>
<keyword evidence="1" id="KW-0812">Transmembrane</keyword>
<comment type="caution">
    <text evidence="2">The sequence shown here is derived from an EMBL/GenBank/DDBJ whole genome shotgun (WGS) entry which is preliminary data.</text>
</comment>
<evidence type="ECO:0000313" key="2">
    <source>
        <dbReference type="EMBL" id="MEE6307011.1"/>
    </source>
</evidence>
<proteinExistence type="predicted"/>
<protein>
    <recommendedName>
        <fullName evidence="4">Major facilitator superfamily (MFS) profile domain-containing protein</fullName>
    </recommendedName>
</protein>
<dbReference type="Proteomes" id="UP001339911">
    <property type="component" value="Unassembled WGS sequence"/>
</dbReference>
<organism evidence="2 3">
    <name type="scientific">Plantactinospora veratri</name>
    <dbReference type="NCBI Taxonomy" id="1436122"/>
    <lineage>
        <taxon>Bacteria</taxon>
        <taxon>Bacillati</taxon>
        <taxon>Actinomycetota</taxon>
        <taxon>Actinomycetes</taxon>
        <taxon>Micromonosporales</taxon>
        <taxon>Micromonosporaceae</taxon>
        <taxon>Plantactinospora</taxon>
    </lineage>
</organism>